<dbReference type="Pfam" id="PF06908">
    <property type="entry name" value="YpsA"/>
    <property type="match status" value="1"/>
</dbReference>
<dbReference type="SUPFAM" id="SSF102405">
    <property type="entry name" value="MCP/YpsA-like"/>
    <property type="match status" value="1"/>
</dbReference>
<reference evidence="1 2" key="1">
    <citation type="submission" date="2014-08" db="EMBL/GenBank/DDBJ databases">
        <authorList>
            <person name="den Bakker H.C."/>
        </authorList>
    </citation>
    <scope>NUCLEOTIDE SEQUENCE [LARGE SCALE GENOMIC DNA]</scope>
    <source>
        <strain evidence="1 2">DSM 18334</strain>
    </source>
</reference>
<dbReference type="Proteomes" id="UP000029734">
    <property type="component" value="Unassembled WGS sequence"/>
</dbReference>
<comment type="caution">
    <text evidence="1">The sequence shown here is derived from an EMBL/GenBank/DDBJ whole genome shotgun (WGS) entry which is preliminary data.</text>
</comment>
<dbReference type="OrthoDB" id="2301957at2"/>
<dbReference type="InterPro" id="IPR010697">
    <property type="entry name" value="YspA"/>
</dbReference>
<dbReference type="Gene3D" id="3.40.50.450">
    <property type="match status" value="1"/>
</dbReference>
<dbReference type="EMBL" id="JQCR01000002">
    <property type="protein sequence ID" value="KGE19281.1"/>
    <property type="molecule type" value="Genomic_DNA"/>
</dbReference>
<evidence type="ECO:0000313" key="1">
    <source>
        <dbReference type="EMBL" id="KGE19281.1"/>
    </source>
</evidence>
<proteinExistence type="predicted"/>
<sequence length="185" mass="21297">MKTLLVTGYRAHELGIFDNKHPGIPYIKKVLAARIAPFVEEGVEWIITPGQYGVDLWACEVVIELKRQYPDLKLGIITAHASPEEKWKEDKQDQYRRIVAGADYYGAVSNAPYDGPWQFRARDDLLFRKSDGILLFYDEDAAEGSPKFFKERALKLHEDSDYGLFLIHSEEIQNIADEENQRGYD</sequence>
<dbReference type="PIRSF" id="PIRSF021290">
    <property type="entry name" value="DUF1273"/>
    <property type="match status" value="1"/>
</dbReference>
<dbReference type="RefSeq" id="WP_036650088.1">
    <property type="nucleotide sequence ID" value="NZ_JQCR01000002.1"/>
</dbReference>
<dbReference type="PANTHER" id="PTHR38440">
    <property type="entry name" value="UPF0398 PROTEIN YPSA"/>
    <property type="match status" value="1"/>
</dbReference>
<protein>
    <submittedName>
        <fullName evidence="1">Uncharacterized protein</fullName>
    </submittedName>
</protein>
<dbReference type="STRING" id="268407.PWYN_07890"/>
<dbReference type="eggNOG" id="COG4474">
    <property type="taxonomic scope" value="Bacteria"/>
</dbReference>
<dbReference type="PANTHER" id="PTHR38440:SF1">
    <property type="entry name" value="UPF0398 PROTEIN SPR0331"/>
    <property type="match status" value="1"/>
</dbReference>
<dbReference type="NCBIfam" id="NF010181">
    <property type="entry name" value="PRK13660.1"/>
    <property type="match status" value="1"/>
</dbReference>
<reference evidence="1 2" key="2">
    <citation type="submission" date="2014-10" db="EMBL/GenBank/DDBJ databases">
        <title>Comparative genomics of the Paenibacillus odorifer group.</title>
        <authorList>
            <person name="Tsai Y.-C."/>
            <person name="Martin N."/>
            <person name="Korlach J."/>
            <person name="Wiedmann M."/>
        </authorList>
    </citation>
    <scope>NUCLEOTIDE SEQUENCE [LARGE SCALE GENOMIC DNA]</scope>
    <source>
        <strain evidence="1 2">DSM 18334</strain>
    </source>
</reference>
<name>A0A098MB36_9BACL</name>
<organism evidence="1 2">
    <name type="scientific">Paenibacillus wynnii</name>
    <dbReference type="NCBI Taxonomy" id="268407"/>
    <lineage>
        <taxon>Bacteria</taxon>
        <taxon>Bacillati</taxon>
        <taxon>Bacillota</taxon>
        <taxon>Bacilli</taxon>
        <taxon>Bacillales</taxon>
        <taxon>Paenibacillaceae</taxon>
        <taxon>Paenibacillus</taxon>
    </lineage>
</organism>
<keyword evidence="2" id="KW-1185">Reference proteome</keyword>
<accession>A0A098MB36</accession>
<gene>
    <name evidence="1" type="ORF">PWYN_07890</name>
</gene>
<dbReference type="AlphaFoldDB" id="A0A098MB36"/>
<evidence type="ECO:0000313" key="2">
    <source>
        <dbReference type="Proteomes" id="UP000029734"/>
    </source>
</evidence>